<dbReference type="Proteomes" id="UP000738349">
    <property type="component" value="Unassembled WGS sequence"/>
</dbReference>
<sequence>MATFPSDKSVRSLLNGVNPGLSVQGLEAIPSARPQLFYNVKVSDGPSLLLALPPPPVIMRLLRSEKSSIGTETEVLKWLSGLPRGDKTPVASKEGVPDKTTTQLRSGRRGVNLLFEYLPVVVKPDAMAGNTAVEYSLTHPRRGVPIASFPRPLTHRERRIVDFQTGQLLRRISTHSSPNRKFGIAADVLDVPPHKAERLGGGLNSTRGAESWSVAFHSLLESILRDAEDHCIMIGYGAIRRHFDRFKHLLDAVTEPRLVVLDAAEDTNTLVEPVDLAKRGISLPGATVGNLQKSDLVWRTTFRSENYVSSTENSDGFDETDSEDEDIYTVILDTQGKDHIEVTGLRQWSNCLFGDPLITPVFSKLPSRDIWKGFDRPLPEDKDSYTGSSSGVIDDESNAPIRLLLYKCYHAVAAIVREFYRPQKDSSKRELAARKQLGDVLVQLDNLDNSGSPRRRRPSGEVSPAKRSKSSDEDGSDC</sequence>
<comment type="caution">
    <text evidence="2">The sequence shown here is derived from an EMBL/GenBank/DDBJ whole genome shotgun (WGS) entry which is preliminary data.</text>
</comment>
<evidence type="ECO:0000313" key="2">
    <source>
        <dbReference type="EMBL" id="KAH7157214.1"/>
    </source>
</evidence>
<gene>
    <name evidence="2" type="ORF">EDB81DRAFT_881489</name>
</gene>
<name>A0A9P9FAL4_9HYPO</name>
<proteinExistence type="predicted"/>
<dbReference type="OrthoDB" id="5210591at2759"/>
<evidence type="ECO:0000256" key="1">
    <source>
        <dbReference type="SAM" id="MobiDB-lite"/>
    </source>
</evidence>
<organism evidence="2 3">
    <name type="scientific">Dactylonectria macrodidyma</name>
    <dbReference type="NCBI Taxonomy" id="307937"/>
    <lineage>
        <taxon>Eukaryota</taxon>
        <taxon>Fungi</taxon>
        <taxon>Dikarya</taxon>
        <taxon>Ascomycota</taxon>
        <taxon>Pezizomycotina</taxon>
        <taxon>Sordariomycetes</taxon>
        <taxon>Hypocreomycetidae</taxon>
        <taxon>Hypocreales</taxon>
        <taxon>Nectriaceae</taxon>
        <taxon>Dactylonectria</taxon>
    </lineage>
</organism>
<dbReference type="EMBL" id="JAGMUV010000005">
    <property type="protein sequence ID" value="KAH7157214.1"/>
    <property type="molecule type" value="Genomic_DNA"/>
</dbReference>
<reference evidence="2" key="1">
    <citation type="journal article" date="2021" name="Nat. Commun.">
        <title>Genetic determinants of endophytism in the Arabidopsis root mycobiome.</title>
        <authorList>
            <person name="Mesny F."/>
            <person name="Miyauchi S."/>
            <person name="Thiergart T."/>
            <person name="Pickel B."/>
            <person name="Atanasova L."/>
            <person name="Karlsson M."/>
            <person name="Huettel B."/>
            <person name="Barry K.W."/>
            <person name="Haridas S."/>
            <person name="Chen C."/>
            <person name="Bauer D."/>
            <person name="Andreopoulos W."/>
            <person name="Pangilinan J."/>
            <person name="LaButti K."/>
            <person name="Riley R."/>
            <person name="Lipzen A."/>
            <person name="Clum A."/>
            <person name="Drula E."/>
            <person name="Henrissat B."/>
            <person name="Kohler A."/>
            <person name="Grigoriev I.V."/>
            <person name="Martin F.M."/>
            <person name="Hacquard S."/>
        </authorList>
    </citation>
    <scope>NUCLEOTIDE SEQUENCE</scope>
    <source>
        <strain evidence="2">MPI-CAGE-AT-0147</strain>
    </source>
</reference>
<protein>
    <submittedName>
        <fullName evidence="2">Uncharacterized protein</fullName>
    </submittedName>
</protein>
<feature type="region of interest" description="Disordered" evidence="1">
    <location>
        <begin position="443"/>
        <end position="478"/>
    </location>
</feature>
<dbReference type="AlphaFoldDB" id="A0A9P9FAL4"/>
<accession>A0A9P9FAL4</accession>
<evidence type="ECO:0000313" key="3">
    <source>
        <dbReference type="Proteomes" id="UP000738349"/>
    </source>
</evidence>
<keyword evidence="3" id="KW-1185">Reference proteome</keyword>